<dbReference type="Proteomes" id="UP000005239">
    <property type="component" value="Unassembled WGS sequence"/>
</dbReference>
<proteinExistence type="predicted"/>
<evidence type="ECO:0000313" key="2">
    <source>
        <dbReference type="Proteomes" id="UP000005239"/>
    </source>
</evidence>
<evidence type="ECO:0000313" key="1">
    <source>
        <dbReference type="EnsemblMetazoa" id="PPA41521.1"/>
    </source>
</evidence>
<accession>A0A8R1Z5N7</accession>
<protein>
    <submittedName>
        <fullName evidence="1">G protein-coupled receptor</fullName>
    </submittedName>
</protein>
<gene>
    <name evidence="1" type="primary">WBGene00279890</name>
</gene>
<dbReference type="Pfam" id="PF10317">
    <property type="entry name" value="7TM_GPCR_Srd"/>
    <property type="match status" value="1"/>
</dbReference>
<accession>A0A2A6CM46</accession>
<dbReference type="PANTHER" id="PTHR22941:SF26">
    <property type="entry name" value="SERPENTINE RECEPTOR, CLASS H"/>
    <property type="match status" value="1"/>
</dbReference>
<dbReference type="Pfam" id="PF10327">
    <property type="entry name" value="7TM_GPCR_Sri"/>
    <property type="match status" value="1"/>
</dbReference>
<keyword evidence="2" id="KW-1185">Reference proteome</keyword>
<reference evidence="1" key="2">
    <citation type="submission" date="2022-06" db="UniProtKB">
        <authorList>
            <consortium name="EnsemblMetazoa"/>
        </authorList>
    </citation>
    <scope>IDENTIFICATION</scope>
    <source>
        <strain evidence="1">PS312</strain>
    </source>
</reference>
<dbReference type="InterPro" id="IPR019421">
    <property type="entry name" value="7TM_GPCR_serpentine_rcpt_Srd"/>
</dbReference>
<dbReference type="OrthoDB" id="5835759at2759"/>
<sequence>MAIFLSIEAQETLLLAQKFVFTISSILSYVSFVCLFKQSPPHQHTLRNYLFLIQATADCCSRPIQRHSNGAGPTVSSASGLLRRNTVQSGSHFAQKCGGWDVIHKIASSPSGNNMLDRLTLRFCYYRLLLAPTPNNLARFASAEIKLDYTQDCAHSSICIFPFRYNQFLADAFAQYGRAARRDTPNTIPIDNRLQHKPDVSWLRERGPYYYQERTPTLMVIFHFGIIVYSSVGFCLFGLFWHMLYALHAEVYCYRLSPLFMAIFAGSQPVPTNYPSNQKIACNIISSEFCLACFSVVILHSLAHNILLLSLTPVYRQYIASLLCSTRKRHSTVAIRWPKCHRWPNRGCPSSSAPSRIPKRKLSESYSLLMLVESVMNTTTASISLLIFYRIMSTKEYLLGAIAGPCAYTGSVKLCFSLFSIMLCGHANHCVILALSSRYRYHQLRYSTVPARNLLLVLLIAMLPGIAIYTGQASAKFLEYAQHIPDVTWVRDRGVYYYQERTVALIVIAHVAVIEDLAIMSIIFGLFWHIFYALYFEAHKRSHQSIGAIRKSLIILFIQEFCLGCFGVIILHSLAHNILLLSITPAFRQYIISLLCRACQKSHAPTILQTPPHQHTFRNYLFFIQISLTVNDCFIDLLSQPVPVFPAPMGYCVGFVCRTGLLTGLLTVGYASFTSSIIVCCLHRHQTVLLPSDPLNSERDYSSLFGAQHSSPIDYSGIPTIYYFAAL</sequence>
<name>A0A2A6CM46_PRIPA</name>
<dbReference type="EnsemblMetazoa" id="PPA41521.1">
    <property type="protein sequence ID" value="PPA41521.1"/>
    <property type="gene ID" value="WBGene00279890"/>
</dbReference>
<dbReference type="AlphaFoldDB" id="A0A2A6CM46"/>
<dbReference type="InterPro" id="IPR019429">
    <property type="entry name" value="7TM_GPCR_serpentine_rcpt_Sri"/>
</dbReference>
<dbReference type="PANTHER" id="PTHR22941">
    <property type="entry name" value="SERPENTINE RECEPTOR"/>
    <property type="match status" value="1"/>
</dbReference>
<reference evidence="2" key="1">
    <citation type="journal article" date="2008" name="Nat. Genet.">
        <title>The Pristionchus pacificus genome provides a unique perspective on nematode lifestyle and parasitism.</title>
        <authorList>
            <person name="Dieterich C."/>
            <person name="Clifton S.W."/>
            <person name="Schuster L.N."/>
            <person name="Chinwalla A."/>
            <person name="Delehaunty K."/>
            <person name="Dinkelacker I."/>
            <person name="Fulton L."/>
            <person name="Fulton R."/>
            <person name="Godfrey J."/>
            <person name="Minx P."/>
            <person name="Mitreva M."/>
            <person name="Roeseler W."/>
            <person name="Tian H."/>
            <person name="Witte H."/>
            <person name="Yang S.P."/>
            <person name="Wilson R.K."/>
            <person name="Sommer R.J."/>
        </authorList>
    </citation>
    <scope>NUCLEOTIDE SEQUENCE [LARGE SCALE GENOMIC DNA]</scope>
    <source>
        <strain evidence="2">PS312</strain>
    </source>
</reference>
<organism evidence="1 2">
    <name type="scientific">Pristionchus pacificus</name>
    <name type="common">Parasitic nematode worm</name>
    <dbReference type="NCBI Taxonomy" id="54126"/>
    <lineage>
        <taxon>Eukaryota</taxon>
        <taxon>Metazoa</taxon>
        <taxon>Ecdysozoa</taxon>
        <taxon>Nematoda</taxon>
        <taxon>Chromadorea</taxon>
        <taxon>Rhabditida</taxon>
        <taxon>Rhabditina</taxon>
        <taxon>Diplogasteromorpha</taxon>
        <taxon>Diplogasteroidea</taxon>
        <taxon>Neodiplogasteridae</taxon>
        <taxon>Pristionchus</taxon>
    </lineage>
</organism>
<dbReference type="InterPro" id="IPR053220">
    <property type="entry name" value="Nematode_rcpt-like_serp_H"/>
</dbReference>